<gene>
    <name evidence="2" type="ORF">HKBW3S47_00795</name>
</gene>
<keyword evidence="2" id="KW-0689">Ribosomal protein</keyword>
<dbReference type="GO" id="GO:0016747">
    <property type="term" value="F:acyltransferase activity, transferring groups other than amino-acyl groups"/>
    <property type="evidence" value="ECO:0007669"/>
    <property type="project" value="InterPro"/>
</dbReference>
<name>A0A6V8Q2W3_9ACTN</name>
<evidence type="ECO:0000259" key="1">
    <source>
        <dbReference type="PROSITE" id="PS51186"/>
    </source>
</evidence>
<keyword evidence="2" id="KW-0687">Ribonucleoprotein</keyword>
<feature type="domain" description="N-acetyltransferase" evidence="1">
    <location>
        <begin position="26"/>
        <end position="229"/>
    </location>
</feature>
<dbReference type="InterPro" id="IPR016181">
    <property type="entry name" value="Acyl_CoA_acyltransferase"/>
</dbReference>
<dbReference type="CDD" id="cd04301">
    <property type="entry name" value="NAT_SF"/>
    <property type="match status" value="1"/>
</dbReference>
<dbReference type="GO" id="GO:0005840">
    <property type="term" value="C:ribosome"/>
    <property type="evidence" value="ECO:0007669"/>
    <property type="project" value="UniProtKB-KW"/>
</dbReference>
<dbReference type="Proteomes" id="UP000569018">
    <property type="component" value="Unassembled WGS sequence"/>
</dbReference>
<feature type="non-terminal residue" evidence="2">
    <location>
        <position position="1"/>
    </location>
</feature>
<comment type="caution">
    <text evidence="2">The sequence shown here is derived from an EMBL/GenBank/DDBJ whole genome shotgun (WGS) entry which is preliminary data.</text>
</comment>
<protein>
    <submittedName>
        <fullName evidence="2">[ribosomal protein S18]-alanine N-acetyltransferase</fullName>
    </submittedName>
</protein>
<dbReference type="Pfam" id="PF00583">
    <property type="entry name" value="Acetyltransf_1"/>
    <property type="match status" value="1"/>
</dbReference>
<accession>A0A6V8Q2W3</accession>
<dbReference type="EMBL" id="BLSD01000031">
    <property type="protein sequence ID" value="GFP39095.1"/>
    <property type="molecule type" value="Genomic_DNA"/>
</dbReference>
<evidence type="ECO:0000313" key="3">
    <source>
        <dbReference type="Proteomes" id="UP000569018"/>
    </source>
</evidence>
<evidence type="ECO:0000313" key="2">
    <source>
        <dbReference type="EMBL" id="GFP39095.1"/>
    </source>
</evidence>
<organism evidence="2 3">
    <name type="scientific">Candidatus Hakubella thermalkaliphila</name>
    <dbReference type="NCBI Taxonomy" id="2754717"/>
    <lineage>
        <taxon>Bacteria</taxon>
        <taxon>Bacillati</taxon>
        <taxon>Actinomycetota</taxon>
        <taxon>Actinomycetota incertae sedis</taxon>
        <taxon>Candidatus Hakubellales</taxon>
        <taxon>Candidatus Hakubellaceae</taxon>
        <taxon>Candidatus Hakubella</taxon>
    </lineage>
</organism>
<dbReference type="InterPro" id="IPR000182">
    <property type="entry name" value="GNAT_dom"/>
</dbReference>
<dbReference type="PANTHER" id="PTHR43617">
    <property type="entry name" value="L-AMINO ACID N-ACETYLTRANSFERASE"/>
    <property type="match status" value="1"/>
</dbReference>
<reference evidence="2 3" key="1">
    <citation type="journal article" date="2020" name="Front. Microbiol.">
        <title>Single-cell genomics of novel Actinobacteria with the Wood-Ljungdahl pathway discovered in a serpentinizing system.</title>
        <authorList>
            <person name="Merino N."/>
            <person name="Kawai M."/>
            <person name="Boyd E.S."/>
            <person name="Colman D.R."/>
            <person name="McGlynn S.E."/>
            <person name="Nealson K.H."/>
            <person name="Kurokawa K."/>
            <person name="Hongoh Y."/>
        </authorList>
    </citation>
    <scope>NUCLEOTIDE SEQUENCE [LARGE SCALE GENOMIC DNA]</scope>
    <source>
        <strain evidence="2 3">S47</strain>
    </source>
</reference>
<sequence length="229" mass="26081">VGVIPHLGQNALSFWTPSMEKLVPELTIRSARKEDLPALAEIFEEGFNRELIAVLGRTPRRKLGEDLFSFLIDIPGEEAIVATVADKVVGYIIVSHNTSQLFRKFFTGGYWLKWKFAWLRGEYGFRWVPLVRVLRDKLIFLRSKEKGIESESRVLCIAVKKEFQGRGVGASLIREGMEILKNKGAAAVRLEVRTDNLPARRLYQKSGFREVGKMKISGGELMIMERTIR</sequence>
<keyword evidence="2" id="KW-0808">Transferase</keyword>
<proteinExistence type="predicted"/>
<dbReference type="PROSITE" id="PS51186">
    <property type="entry name" value="GNAT"/>
    <property type="match status" value="1"/>
</dbReference>
<dbReference type="InterPro" id="IPR050276">
    <property type="entry name" value="MshD_Acetyltransferase"/>
</dbReference>
<dbReference type="AlphaFoldDB" id="A0A6V8Q2W3"/>
<dbReference type="RefSeq" id="WP_219857073.1">
    <property type="nucleotide sequence ID" value="NZ_BLSD01000031.1"/>
</dbReference>
<dbReference type="Gene3D" id="3.40.630.30">
    <property type="match status" value="1"/>
</dbReference>
<dbReference type="SUPFAM" id="SSF55729">
    <property type="entry name" value="Acyl-CoA N-acyltransferases (Nat)"/>
    <property type="match status" value="1"/>
</dbReference>